<dbReference type="Pfam" id="PF13561">
    <property type="entry name" value="adh_short_C2"/>
    <property type="match status" value="1"/>
</dbReference>
<dbReference type="RefSeq" id="WP_091813576.1">
    <property type="nucleotide sequence ID" value="NZ_FOCW01000001.1"/>
</dbReference>
<organism evidence="3 4">
    <name type="scientific">Brachymonas denitrificans DSM 15123</name>
    <dbReference type="NCBI Taxonomy" id="1121117"/>
    <lineage>
        <taxon>Bacteria</taxon>
        <taxon>Pseudomonadati</taxon>
        <taxon>Pseudomonadota</taxon>
        <taxon>Betaproteobacteria</taxon>
        <taxon>Burkholderiales</taxon>
        <taxon>Comamonadaceae</taxon>
        <taxon>Brachymonas</taxon>
    </lineage>
</organism>
<dbReference type="InterPro" id="IPR036291">
    <property type="entry name" value="NAD(P)-bd_dom_sf"/>
</dbReference>
<dbReference type="SUPFAM" id="SSF51735">
    <property type="entry name" value="NAD(P)-binding Rossmann-fold domains"/>
    <property type="match status" value="1"/>
</dbReference>
<evidence type="ECO:0000313" key="4">
    <source>
        <dbReference type="Proteomes" id="UP000199531"/>
    </source>
</evidence>
<comment type="similarity">
    <text evidence="1">Belongs to the short-chain dehydrogenases/reductases (SDR) family.</text>
</comment>
<evidence type="ECO:0000256" key="1">
    <source>
        <dbReference type="ARBA" id="ARBA00006484"/>
    </source>
</evidence>
<dbReference type="AlphaFoldDB" id="A0A1H8E700"/>
<dbReference type="InterPro" id="IPR002347">
    <property type="entry name" value="SDR_fam"/>
</dbReference>
<dbReference type="Gene3D" id="3.40.50.720">
    <property type="entry name" value="NAD(P)-binding Rossmann-like Domain"/>
    <property type="match status" value="1"/>
</dbReference>
<dbReference type="EMBL" id="FOCW01000001">
    <property type="protein sequence ID" value="SEN14894.1"/>
    <property type="molecule type" value="Genomic_DNA"/>
</dbReference>
<reference evidence="3 4" key="1">
    <citation type="submission" date="2016-10" db="EMBL/GenBank/DDBJ databases">
        <authorList>
            <person name="de Groot N.N."/>
        </authorList>
    </citation>
    <scope>NUCLEOTIDE SEQUENCE [LARGE SCALE GENOMIC DNA]</scope>
    <source>
        <strain evidence="3 4">DSM 15123</strain>
    </source>
</reference>
<gene>
    <name evidence="3" type="ORF">SAMN02745977_00573</name>
</gene>
<dbReference type="GO" id="GO:0016491">
    <property type="term" value="F:oxidoreductase activity"/>
    <property type="evidence" value="ECO:0007669"/>
    <property type="project" value="UniProtKB-KW"/>
</dbReference>
<keyword evidence="2" id="KW-0560">Oxidoreductase</keyword>
<dbReference type="STRING" id="1121117.SAMN02745977_00573"/>
<evidence type="ECO:0000256" key="2">
    <source>
        <dbReference type="ARBA" id="ARBA00023002"/>
    </source>
</evidence>
<protein>
    <submittedName>
        <fullName evidence="3">NAD(P)-dependent dehydrogenase, short-chain alcohol dehydrogenase family</fullName>
    </submittedName>
</protein>
<dbReference type="PANTHER" id="PTHR43639">
    <property type="entry name" value="OXIDOREDUCTASE, SHORT-CHAIN DEHYDROGENASE/REDUCTASE FAMILY (AFU_ORTHOLOGUE AFUA_5G02870)"/>
    <property type="match status" value="1"/>
</dbReference>
<proteinExistence type="inferred from homology"/>
<name>A0A1H8E700_9BURK</name>
<dbReference type="OrthoDB" id="5292672at2"/>
<accession>A0A1H8E700</accession>
<dbReference type="PANTHER" id="PTHR43639:SF1">
    <property type="entry name" value="SHORT-CHAIN DEHYDROGENASE_REDUCTASE FAMILY PROTEIN"/>
    <property type="match status" value="1"/>
</dbReference>
<sequence>MTDTSPAPTVLITGGAHRLGAELCEVFAGAGWHVLCHYQRSLDAAQALQQRLQAAGHRIDLLQADLGDAAQRRTLMEQAATFGPLQALINNASLFEPDCAMEFDEAQAGRQLGVNLMAPMDLTRLMAQQHASDAGPGSCVAIHILDQKVYNLNPDYFSYTVSKLALERAVELQAQALAPRVRVCGVAPGLMLVSGPQTDANFAAASHANLLRRPVDPRDVARTCLFLASNASITGSTVCVDNGQHLVPLPRDIMFVVDELLRQHLPPKTTT</sequence>
<keyword evidence="4" id="KW-1185">Reference proteome</keyword>
<dbReference type="PRINTS" id="PR00081">
    <property type="entry name" value="GDHRDH"/>
</dbReference>
<dbReference type="Proteomes" id="UP000199531">
    <property type="component" value="Unassembled WGS sequence"/>
</dbReference>
<evidence type="ECO:0000313" key="3">
    <source>
        <dbReference type="EMBL" id="SEN14894.1"/>
    </source>
</evidence>